<dbReference type="PROSITE" id="PS51186">
    <property type="entry name" value="GNAT"/>
    <property type="match status" value="1"/>
</dbReference>
<dbReference type="Proteomes" id="UP000464674">
    <property type="component" value="Chromosome"/>
</dbReference>
<proteinExistence type="predicted"/>
<dbReference type="Gene3D" id="3.40.630.30">
    <property type="match status" value="1"/>
</dbReference>
<evidence type="ECO:0000256" key="1">
    <source>
        <dbReference type="ARBA" id="ARBA00022679"/>
    </source>
</evidence>
<dbReference type="CDD" id="cd04301">
    <property type="entry name" value="NAT_SF"/>
    <property type="match status" value="1"/>
</dbReference>
<dbReference type="InterPro" id="IPR016181">
    <property type="entry name" value="Acyl_CoA_acyltransferase"/>
</dbReference>
<accession>A0A857FQC8</accession>
<sequence>MTFSIRPARHEEAVLLPAIERSAAQAFLAVPELAWLAQADGLLPDVHAGCIAHNLCWVAVDGHDQPVGFLSARQYGADLHVLEISVAQSVQGRGLGRSLLAAAGEGAACLPDVSRLTLTTFRTVAWNAPFYARAGFRLLAPTAQDARLANLLRDEEANDFPPGSRCAMVREITPAGGA</sequence>
<dbReference type="EMBL" id="CP041348">
    <property type="protein sequence ID" value="QHC35400.1"/>
    <property type="molecule type" value="Genomic_DNA"/>
</dbReference>
<evidence type="ECO:0000313" key="5">
    <source>
        <dbReference type="Proteomes" id="UP000464674"/>
    </source>
</evidence>
<reference evidence="4 5" key="1">
    <citation type="journal article" date="2020" name="Carbohydr. Polym.">
        <title>Characterization and optimization of production of bacterial cellulose from strain CGMCC 17276 based on whole-genome analysis.</title>
        <authorList>
            <person name="Lu T."/>
            <person name="Gao H."/>
            <person name="Liao B."/>
            <person name="Wu J."/>
            <person name="Zhang W."/>
            <person name="Huang J."/>
            <person name="Liu M."/>
            <person name="Huang J."/>
            <person name="Chang Z."/>
            <person name="Jin M."/>
            <person name="Yi Z."/>
            <person name="Jiang D."/>
        </authorList>
    </citation>
    <scope>NUCLEOTIDE SEQUENCE [LARGE SCALE GENOMIC DNA]</scope>
    <source>
        <strain evidence="4 5">CGMCC 17276</strain>
    </source>
</reference>
<keyword evidence="2" id="KW-0012">Acyltransferase</keyword>
<evidence type="ECO:0000313" key="4">
    <source>
        <dbReference type="EMBL" id="QHC35400.1"/>
    </source>
</evidence>
<dbReference type="PANTHER" id="PTHR43800:SF1">
    <property type="entry name" value="PEPTIDYL-LYSINE N-ACETYLTRANSFERASE YJAB"/>
    <property type="match status" value="1"/>
</dbReference>
<name>A0A857FQC8_KOMXY</name>
<dbReference type="RefSeq" id="WP_159261862.1">
    <property type="nucleotide sequence ID" value="NZ_CP041348.1"/>
</dbReference>
<dbReference type="Pfam" id="PF13508">
    <property type="entry name" value="Acetyltransf_7"/>
    <property type="match status" value="1"/>
</dbReference>
<dbReference type="AlphaFoldDB" id="A0A857FQC8"/>
<evidence type="ECO:0000259" key="3">
    <source>
        <dbReference type="PROSITE" id="PS51186"/>
    </source>
</evidence>
<keyword evidence="1 4" id="KW-0808">Transferase</keyword>
<dbReference type="InterPro" id="IPR000182">
    <property type="entry name" value="GNAT_dom"/>
</dbReference>
<evidence type="ECO:0000256" key="2">
    <source>
        <dbReference type="ARBA" id="ARBA00023315"/>
    </source>
</evidence>
<dbReference type="OrthoDB" id="572496at2"/>
<dbReference type="PANTHER" id="PTHR43800">
    <property type="entry name" value="PEPTIDYL-LYSINE N-ACETYLTRANSFERASE YJAB"/>
    <property type="match status" value="1"/>
</dbReference>
<organism evidence="4 5">
    <name type="scientific">Komagataeibacter xylinus</name>
    <name type="common">Gluconacetobacter xylinus</name>
    <dbReference type="NCBI Taxonomy" id="28448"/>
    <lineage>
        <taxon>Bacteria</taxon>
        <taxon>Pseudomonadati</taxon>
        <taxon>Pseudomonadota</taxon>
        <taxon>Alphaproteobacteria</taxon>
        <taxon>Acetobacterales</taxon>
        <taxon>Acetobacteraceae</taxon>
        <taxon>Komagataeibacter</taxon>
    </lineage>
</organism>
<protein>
    <submittedName>
        <fullName evidence="4">GNAT family N-acetyltransferase</fullName>
    </submittedName>
</protein>
<dbReference type="SUPFAM" id="SSF55729">
    <property type="entry name" value="Acyl-CoA N-acyltransferases (Nat)"/>
    <property type="match status" value="1"/>
</dbReference>
<gene>
    <name evidence="4" type="ORF">FMA36_07695</name>
</gene>
<feature type="domain" description="N-acetyltransferase" evidence="3">
    <location>
        <begin position="3"/>
        <end position="154"/>
    </location>
</feature>
<dbReference type="GO" id="GO:0016747">
    <property type="term" value="F:acyltransferase activity, transferring groups other than amino-acyl groups"/>
    <property type="evidence" value="ECO:0007669"/>
    <property type="project" value="InterPro"/>
</dbReference>